<dbReference type="PANTHER" id="PTHR23530">
    <property type="entry name" value="TRANSPORT PROTEIN-RELATED"/>
    <property type="match status" value="1"/>
</dbReference>
<name>C5A794_THEGJ</name>
<dbReference type="AlphaFoldDB" id="C5A794"/>
<dbReference type="SUPFAM" id="SSF103473">
    <property type="entry name" value="MFS general substrate transporter"/>
    <property type="match status" value="1"/>
</dbReference>
<feature type="transmembrane region" description="Helical" evidence="1">
    <location>
        <begin position="66"/>
        <end position="85"/>
    </location>
</feature>
<evidence type="ECO:0000256" key="1">
    <source>
        <dbReference type="SAM" id="Phobius"/>
    </source>
</evidence>
<feature type="transmembrane region" description="Helical" evidence="1">
    <location>
        <begin position="161"/>
        <end position="181"/>
    </location>
</feature>
<feature type="transmembrane region" description="Helical" evidence="1">
    <location>
        <begin position="300"/>
        <end position="320"/>
    </location>
</feature>
<dbReference type="OrthoDB" id="85689at2157"/>
<dbReference type="InterPro" id="IPR053160">
    <property type="entry name" value="MFS_DHA3_Transporter"/>
</dbReference>
<dbReference type="STRING" id="593117.TGAM_1604"/>
<dbReference type="PaxDb" id="593117-TGAM_1604"/>
<feature type="transmembrane region" description="Helical" evidence="1">
    <location>
        <begin position="135"/>
        <end position="155"/>
    </location>
</feature>
<feature type="transmembrane region" description="Helical" evidence="1">
    <location>
        <begin position="7"/>
        <end position="28"/>
    </location>
</feature>
<dbReference type="GO" id="GO:0022857">
    <property type="term" value="F:transmembrane transporter activity"/>
    <property type="evidence" value="ECO:0007669"/>
    <property type="project" value="InterPro"/>
</dbReference>
<organism evidence="2 3">
    <name type="scientific">Thermococcus gammatolerans (strain DSM 15229 / JCM 11827 / EJ3)</name>
    <dbReference type="NCBI Taxonomy" id="593117"/>
    <lineage>
        <taxon>Archaea</taxon>
        <taxon>Methanobacteriati</taxon>
        <taxon>Methanobacteriota</taxon>
        <taxon>Thermococci</taxon>
        <taxon>Thermococcales</taxon>
        <taxon>Thermococcaceae</taxon>
        <taxon>Thermococcus</taxon>
    </lineage>
</organism>
<dbReference type="GeneID" id="7988498"/>
<dbReference type="RefSeq" id="WP_015859217.1">
    <property type="nucleotide sequence ID" value="NC_012804.1"/>
</dbReference>
<dbReference type="PATRIC" id="fig|593117.10.peg.1608"/>
<accession>C5A794</accession>
<dbReference type="InterPro" id="IPR036259">
    <property type="entry name" value="MFS_trans_sf"/>
</dbReference>
<feature type="transmembrane region" description="Helical" evidence="1">
    <location>
        <begin position="365"/>
        <end position="383"/>
    </location>
</feature>
<keyword evidence="1" id="KW-0472">Membrane</keyword>
<dbReference type="HOGENOM" id="CLU_046685_3_0_2"/>
<evidence type="ECO:0000313" key="2">
    <source>
        <dbReference type="EMBL" id="ACS34106.1"/>
    </source>
</evidence>
<keyword evidence="1" id="KW-1133">Transmembrane helix</keyword>
<gene>
    <name evidence="2" type="ordered locus">TGAM_1604</name>
</gene>
<feature type="transmembrane region" description="Helical" evidence="1">
    <location>
        <begin position="274"/>
        <end position="294"/>
    </location>
</feature>
<dbReference type="Pfam" id="PF07690">
    <property type="entry name" value="MFS_1"/>
    <property type="match status" value="1"/>
</dbReference>
<keyword evidence="3" id="KW-1185">Reference proteome</keyword>
<sequence length="399" mass="43938">MNLLKRYRLLMVLMHTGFIGNLIVIYYLSKGLSYAQIGLATALTAWGIVLLEVPTGIVGDRVSRKLSVLIGLTLNAIATLVLIFLNGFAMLLLYALLMALSIAFVSGSLQAWLFDTMRHLGREKEFREFMKGTKSLTIPVSALTLVTGAFLAQLYGFTLPLVLSFIIEVAMVVLALSIPEYGFEPVKEGYGKHTLRAFRELFSWRIFPLVAISIFVSLETNQFRKFFEPYLGNVLALYLGTTIMGTLGILGIAEVTVRTLPRLVGIRIRDSWSLRLYSLTPVLVPALTVLSVLYKNPVWIVLLGLAVTVVSTAFQFNVSVELQHRLPSERRATILSADSMVSALAMGSFHAGYGFAVNALGLTKARLLFALVLLIIGLLVKVLEVLGPLKNSLELEHVS</sequence>
<dbReference type="Proteomes" id="UP000001488">
    <property type="component" value="Chromosome"/>
</dbReference>
<dbReference type="EMBL" id="CP001398">
    <property type="protein sequence ID" value="ACS34106.1"/>
    <property type="molecule type" value="Genomic_DNA"/>
</dbReference>
<reference evidence="2 3" key="1">
    <citation type="journal article" date="2007" name="Genome Biol.">
        <title>Genome analysis and genome-wide proteomics of Thermococcus gammatolerans, the most radioresistant organism known amongst the Archaea.</title>
        <authorList>
            <person name="Zivanovic Y."/>
            <person name="Armengaud J."/>
            <person name="Lagorce A."/>
            <person name="Leplat C."/>
            <person name="Guerin P."/>
            <person name="Dutertre M."/>
            <person name="Anthouard V."/>
            <person name="Forterre P."/>
            <person name="Wincker P."/>
            <person name="Confalonieri F."/>
        </authorList>
    </citation>
    <scope>NUCLEOTIDE SEQUENCE [LARGE SCALE GENOMIC DNA]</scope>
    <source>
        <strain evidence="3">DSM 15229 / JCM 11827 / EJ3</strain>
    </source>
</reference>
<proteinExistence type="predicted"/>
<feature type="transmembrane region" description="Helical" evidence="1">
    <location>
        <begin position="202"/>
        <end position="218"/>
    </location>
</feature>
<feature type="transmembrane region" description="Helical" evidence="1">
    <location>
        <begin position="230"/>
        <end position="253"/>
    </location>
</feature>
<dbReference type="KEGG" id="tga:TGAM_1604"/>
<keyword evidence="1" id="KW-0812">Transmembrane</keyword>
<dbReference type="PANTHER" id="PTHR23530:SF1">
    <property type="entry name" value="PERMEASE, MAJOR FACILITATOR SUPERFAMILY-RELATED"/>
    <property type="match status" value="1"/>
</dbReference>
<protein>
    <submittedName>
        <fullName evidence="2">Permease, major facilitator superfamily</fullName>
    </submittedName>
</protein>
<dbReference type="eggNOG" id="arCOG00132">
    <property type="taxonomic scope" value="Archaea"/>
</dbReference>
<dbReference type="Gene3D" id="1.20.1250.20">
    <property type="entry name" value="MFS general substrate transporter like domains"/>
    <property type="match status" value="1"/>
</dbReference>
<feature type="transmembrane region" description="Helical" evidence="1">
    <location>
        <begin position="91"/>
        <end position="114"/>
    </location>
</feature>
<feature type="transmembrane region" description="Helical" evidence="1">
    <location>
        <begin position="332"/>
        <end position="353"/>
    </location>
</feature>
<evidence type="ECO:0000313" key="3">
    <source>
        <dbReference type="Proteomes" id="UP000001488"/>
    </source>
</evidence>
<dbReference type="InterPro" id="IPR011701">
    <property type="entry name" value="MFS"/>
</dbReference>
<feature type="transmembrane region" description="Helical" evidence="1">
    <location>
        <begin position="34"/>
        <end position="54"/>
    </location>
</feature>